<evidence type="ECO:0000256" key="2">
    <source>
        <dbReference type="ARBA" id="ARBA00009179"/>
    </source>
</evidence>
<dbReference type="CDD" id="cd07563">
    <property type="entry name" value="Peptidase_S41_IRBP"/>
    <property type="match status" value="4"/>
</dbReference>
<feature type="signal peptide" evidence="11">
    <location>
        <begin position="1"/>
        <end position="23"/>
    </location>
</feature>
<keyword evidence="5 11" id="KW-0732">Signal</keyword>
<feature type="domain" description="Tail specific protease" evidence="12">
    <location>
        <begin position="110"/>
        <end position="307"/>
    </location>
</feature>
<dbReference type="Pfam" id="PF11918">
    <property type="entry name" value="Peptidase_S41_N"/>
    <property type="match status" value="4"/>
</dbReference>
<evidence type="ECO:0000256" key="3">
    <source>
        <dbReference type="ARBA" id="ARBA00022525"/>
    </source>
</evidence>
<organism evidence="13 14">
    <name type="scientific">Pleurodeles waltl</name>
    <name type="common">Iberian ribbed newt</name>
    <dbReference type="NCBI Taxonomy" id="8319"/>
    <lineage>
        <taxon>Eukaryota</taxon>
        <taxon>Metazoa</taxon>
        <taxon>Chordata</taxon>
        <taxon>Craniata</taxon>
        <taxon>Vertebrata</taxon>
        <taxon>Euteleostomi</taxon>
        <taxon>Amphibia</taxon>
        <taxon>Batrachia</taxon>
        <taxon>Caudata</taxon>
        <taxon>Salamandroidea</taxon>
        <taxon>Salamandridae</taxon>
        <taxon>Pleurodelinae</taxon>
        <taxon>Pleurodeles</taxon>
    </lineage>
</organism>
<keyword evidence="4" id="KW-0272">Extracellular matrix</keyword>
<dbReference type="InterPro" id="IPR029045">
    <property type="entry name" value="ClpP/crotonase-like_dom_sf"/>
</dbReference>
<dbReference type="FunFam" id="3.90.226.10:FF:000038">
    <property type="entry name" value="Retinol-binding protein 3"/>
    <property type="match status" value="1"/>
</dbReference>
<keyword evidence="3" id="KW-0964">Secreted</keyword>
<accession>A0AAV7R1C3</accession>
<comment type="subcellular location">
    <subcellularLocation>
        <location evidence="1">Secreted</location>
        <location evidence="1">Extracellular space</location>
        <location evidence="1">Extracellular matrix</location>
        <location evidence="1">Interphotoreceptor matrix</location>
    </subcellularLocation>
</comment>
<evidence type="ECO:0000313" key="13">
    <source>
        <dbReference type="EMBL" id="KAJ1144508.1"/>
    </source>
</evidence>
<sequence>MTTRKTLLFVALVSICHLYPAADQAFQPTIVMNLAKVLLDNYCFPENLLGMQEAIEQAIKSGETLHVSDPNTLASMLTAGVQGSLNDPRLLVTYEPQQPPPEKEVVTEPTLEQLQALIQHSVKYELLEGNVGYLRVDNIIGQDVVMKIGSLLVNNVWKKLMPTSSLILDLRYNTQGKVSGIPFMISYLVEAEPRLHIDTIYHRPSNTTREIWTLPALMGERYSKEKHVVVLTSKYTEGIAEDVAYILKHLNRAITVGEKSAGGSIQIEKIRIGESDFYITVPVSRSISPITGQSWEVTGVVPCVVVNEEDALDKAREILSVRSAIPILARNLIEILTTHYSFVERVPALVQHILTMDYSTVTSEENLAAKLNYELQSASEDPRLSIRLQSESHVPPLDFPVAANLPEDEEVLKSLVNTVFKVTILPGNIGYLRFDEFADISVLAKLAPYIVSKVWDQIVDTANLIIDLRYNFGGPSTAVSLLLSYFQEANLQHRLFTLYNRLTNTTTEYYVMPNLGGKSYGGKRGVYVLTSHRTATAAEEFAYLMQSLSRATIIGEITAGTLFHSKSFLLEGTKLTLTVPFINLVDNNGECWLGGGVVPDAIILSDDALDKAKEIIAFHPEVFALVEGTGELMEVHYAIPEVASKISTLLRSKVSEGSYRSVVDYESLVSQLTLDLQETSGDHRLHVFYSDNAPEAPEDQTSHIPSAEELNFIIEALFKINVLPGNIGYLRFDMMADAEIIKAIGPQLVNLVWNKLVDTDLLIIDMRYNTGGYSTAVPIFCSYFFDPEPLQHLYTIFDRSTSTDKEIWTLPKVAGERYGSKKDIYILTSHLTGSAAEAFTRAMKDLNRALVIGEPTTGGSLSVGVYPVGKSHLYVSIPNQVVISPITGKVWSVSGVEPHVTVQATDAMNVAQEIISLRSKVPEIMQTTGKLVADNYAFADTGAEVAAKLLNLLETPEYKMVKSEVDLVEKLSADLHNLSNDVHLSALHIPENARDQIPGVVPMQIPSPEMFEDMIKYSFHTDVFENNVGYLRFDMFGDMELILQVSDLLVKHVWEKIVHTDFLIIDLRFNIGGPMSSIAALCSYFFEEGNPVLLDKVYSRPSDTVTEMWTLPRLAGKGYGDKKGLVILTSALTAGAAEEFVYIMKRLGRAFVIGDATSGGCYPPQTYHVDDTNVYLTIPTSRSIMDEEGSSWEGKGVTPNMSVPAESALIKAKEFLYALIQESREKSAGA</sequence>
<dbReference type="Pfam" id="PF03572">
    <property type="entry name" value="Peptidase_S41"/>
    <property type="match status" value="4"/>
</dbReference>
<dbReference type="PANTHER" id="PTHR11261:SF3">
    <property type="entry name" value="RETINOL-BINDING PROTEIN 3"/>
    <property type="match status" value="1"/>
</dbReference>
<proteinExistence type="inferred from homology"/>
<keyword evidence="14" id="KW-1185">Reference proteome</keyword>
<dbReference type="GO" id="GO:0006508">
    <property type="term" value="P:proteolysis"/>
    <property type="evidence" value="ECO:0007669"/>
    <property type="project" value="InterPro"/>
</dbReference>
<comment type="caution">
    <text evidence="13">The sequence shown here is derived from an EMBL/GenBank/DDBJ whole genome shotgun (WGS) entry which is preliminary data.</text>
</comment>
<evidence type="ECO:0000256" key="9">
    <source>
        <dbReference type="ARBA" id="ARBA00079306"/>
    </source>
</evidence>
<feature type="domain" description="Tail specific protease" evidence="12">
    <location>
        <begin position="1007"/>
        <end position="1204"/>
    </location>
</feature>
<dbReference type="PANTHER" id="PTHR11261">
    <property type="entry name" value="INTERPHOTORECEPTOR RETINOID-BINDING PROTEIN"/>
    <property type="match status" value="1"/>
</dbReference>
<dbReference type="SUPFAM" id="SSF52096">
    <property type="entry name" value="ClpP/crotonase"/>
    <property type="match status" value="4"/>
</dbReference>
<evidence type="ECO:0000256" key="1">
    <source>
        <dbReference type="ARBA" id="ARBA00004593"/>
    </source>
</evidence>
<keyword evidence="6" id="KW-0677">Repeat</keyword>
<keyword evidence="7" id="KW-0325">Glycoprotein</keyword>
<dbReference type="AlphaFoldDB" id="A0AAV7R1C3"/>
<evidence type="ECO:0000256" key="6">
    <source>
        <dbReference type="ARBA" id="ARBA00022737"/>
    </source>
</evidence>
<feature type="chain" id="PRO_5043350233" description="Retinol-binding protein 3" evidence="11">
    <location>
        <begin position="24"/>
        <end position="1230"/>
    </location>
</feature>
<comment type="similarity">
    <text evidence="2">Belongs to the peptidase S41A family.</text>
</comment>
<dbReference type="Gene3D" id="3.30.750.44">
    <property type="match status" value="4"/>
</dbReference>
<dbReference type="SMART" id="SM00245">
    <property type="entry name" value="TSPc"/>
    <property type="match status" value="4"/>
</dbReference>
<reference evidence="13" key="1">
    <citation type="journal article" date="2022" name="bioRxiv">
        <title>Sequencing and chromosome-scale assembly of the giantPleurodeles waltlgenome.</title>
        <authorList>
            <person name="Brown T."/>
            <person name="Elewa A."/>
            <person name="Iarovenko S."/>
            <person name="Subramanian E."/>
            <person name="Araus A.J."/>
            <person name="Petzold A."/>
            <person name="Susuki M."/>
            <person name="Suzuki K.-i.T."/>
            <person name="Hayashi T."/>
            <person name="Toyoda A."/>
            <person name="Oliveira C."/>
            <person name="Osipova E."/>
            <person name="Leigh N.D."/>
            <person name="Simon A."/>
            <person name="Yun M.H."/>
        </authorList>
    </citation>
    <scope>NUCLEOTIDE SEQUENCE</scope>
    <source>
        <strain evidence="13">20211129_DDA</strain>
        <tissue evidence="13">Liver</tissue>
    </source>
</reference>
<dbReference type="InterPro" id="IPR005151">
    <property type="entry name" value="Tail-specific_protease"/>
</dbReference>
<dbReference type="Gene3D" id="3.90.226.10">
    <property type="entry name" value="2-enoyl-CoA Hydratase, Chain A, domain 1"/>
    <property type="match status" value="4"/>
</dbReference>
<feature type="domain" description="Tail specific protease" evidence="12">
    <location>
        <begin position="408"/>
        <end position="604"/>
    </location>
</feature>
<protein>
    <recommendedName>
        <fullName evidence="8">Retinol-binding protein 3</fullName>
    </recommendedName>
    <alternativeName>
        <fullName evidence="9">Interphotoreceptor retinoid-binding protein</fullName>
    </alternativeName>
    <alternativeName>
        <fullName evidence="10">Interstitial retinol-binding protein</fullName>
    </alternativeName>
</protein>
<evidence type="ECO:0000256" key="11">
    <source>
        <dbReference type="SAM" id="SignalP"/>
    </source>
</evidence>
<evidence type="ECO:0000256" key="7">
    <source>
        <dbReference type="ARBA" id="ARBA00023180"/>
    </source>
</evidence>
<evidence type="ECO:0000256" key="10">
    <source>
        <dbReference type="ARBA" id="ARBA00080101"/>
    </source>
</evidence>
<feature type="domain" description="Tail specific protease" evidence="12">
    <location>
        <begin position="706"/>
        <end position="903"/>
    </location>
</feature>
<evidence type="ECO:0000256" key="5">
    <source>
        <dbReference type="ARBA" id="ARBA00022729"/>
    </source>
</evidence>
<evidence type="ECO:0000259" key="12">
    <source>
        <dbReference type="SMART" id="SM00245"/>
    </source>
</evidence>
<dbReference type="GO" id="GO:0090658">
    <property type="term" value="C:cone matrix sheath"/>
    <property type="evidence" value="ECO:0007669"/>
    <property type="project" value="TreeGrafter"/>
</dbReference>
<evidence type="ECO:0000313" key="14">
    <source>
        <dbReference type="Proteomes" id="UP001066276"/>
    </source>
</evidence>
<dbReference type="EMBL" id="JANPWB010000010">
    <property type="protein sequence ID" value="KAJ1144508.1"/>
    <property type="molecule type" value="Genomic_DNA"/>
</dbReference>
<dbReference type="GO" id="GO:0008236">
    <property type="term" value="F:serine-type peptidase activity"/>
    <property type="evidence" value="ECO:0007669"/>
    <property type="project" value="InterPro"/>
</dbReference>
<gene>
    <name evidence="13" type="ORF">NDU88_010806</name>
</gene>
<evidence type="ECO:0000256" key="8">
    <source>
        <dbReference type="ARBA" id="ARBA00069018"/>
    </source>
</evidence>
<dbReference type="GO" id="GO:0019841">
    <property type="term" value="F:retinol binding"/>
    <property type="evidence" value="ECO:0007669"/>
    <property type="project" value="TreeGrafter"/>
</dbReference>
<name>A0AAV7R1C3_PLEWA</name>
<dbReference type="Proteomes" id="UP001066276">
    <property type="component" value="Chromosome 6"/>
</dbReference>
<evidence type="ECO:0000256" key="4">
    <source>
        <dbReference type="ARBA" id="ARBA00022530"/>
    </source>
</evidence>